<dbReference type="KEGG" id="vab:WPS_28960"/>
<dbReference type="Proteomes" id="UP001317532">
    <property type="component" value="Chromosome"/>
</dbReference>
<keyword evidence="2" id="KW-1185">Reference proteome</keyword>
<proteinExistence type="predicted"/>
<accession>A0AAN2CAF7</accession>
<gene>
    <name evidence="1" type="ORF">WPS_28960</name>
</gene>
<dbReference type="AlphaFoldDB" id="A0AAN2CAF7"/>
<dbReference type="EMBL" id="AP025523">
    <property type="protein sequence ID" value="BDE07620.1"/>
    <property type="molecule type" value="Genomic_DNA"/>
</dbReference>
<sequence length="70" mass="7858">MDKDDVQLMEIEPEALRAAEFMQAAEVLATMPGKRITAARLEETRIAIETEDGTVYFFYGFMGEEKPPAS</sequence>
<name>A0AAN2CAF7_UNVUL</name>
<organism evidence="1 2">
    <name type="scientific">Vulcanimicrobium alpinum</name>
    <dbReference type="NCBI Taxonomy" id="3016050"/>
    <lineage>
        <taxon>Bacteria</taxon>
        <taxon>Bacillati</taxon>
        <taxon>Vulcanimicrobiota</taxon>
        <taxon>Vulcanimicrobiia</taxon>
        <taxon>Vulcanimicrobiales</taxon>
        <taxon>Vulcanimicrobiaceae</taxon>
        <taxon>Vulcanimicrobium</taxon>
    </lineage>
</organism>
<protein>
    <submittedName>
        <fullName evidence="1">Uncharacterized protein</fullName>
    </submittedName>
</protein>
<evidence type="ECO:0000313" key="1">
    <source>
        <dbReference type="EMBL" id="BDE07620.1"/>
    </source>
</evidence>
<reference evidence="1 2" key="1">
    <citation type="journal article" date="2022" name="ISME Commun">
        <title>Vulcanimicrobium alpinus gen. nov. sp. nov., the first cultivated representative of the candidate phylum 'Eremiobacterota', is a metabolically versatile aerobic anoxygenic phototroph.</title>
        <authorList>
            <person name="Yabe S."/>
            <person name="Muto K."/>
            <person name="Abe K."/>
            <person name="Yokota A."/>
            <person name="Staudigel H."/>
            <person name="Tebo B.M."/>
        </authorList>
    </citation>
    <scope>NUCLEOTIDE SEQUENCE [LARGE SCALE GENOMIC DNA]</scope>
    <source>
        <strain evidence="1 2">WC8-2</strain>
    </source>
</reference>
<dbReference type="RefSeq" id="WP_317995198.1">
    <property type="nucleotide sequence ID" value="NZ_AP025523.1"/>
</dbReference>
<evidence type="ECO:0000313" key="2">
    <source>
        <dbReference type="Proteomes" id="UP001317532"/>
    </source>
</evidence>